<name>A0A8D9B5H3_9HEMI</name>
<evidence type="ECO:0000313" key="3">
    <source>
        <dbReference type="EMBL" id="CAG6777526.1"/>
    </source>
</evidence>
<accession>A0A8D9B5H3</accession>
<evidence type="ECO:0000256" key="2">
    <source>
        <dbReference type="SAM" id="Phobius"/>
    </source>
</evidence>
<protein>
    <submittedName>
        <fullName evidence="3">Uncharacterized protein</fullName>
    </submittedName>
</protein>
<keyword evidence="2" id="KW-1133">Transmembrane helix</keyword>
<sequence>MCLIIPTPFQVYIKLVVSLLLSFLLFYVFWNNKNLIQDSSARYQTITNNIQCNTNLNSDQLQVTCTHHGNILEQTYETHDETLTSKVKRQIHTRNERTKKYDKNEQDKTKTQGKALTSKVKREIDTRNGKTTEDDENEFYKNEITDERIDNKDERTRESLYYPKVDTWILTALLQDNHKGQTQEEDTQENTHKKQIIEIKQSEGEIRSTNKPDFLTEFNKKYTKYKTSETIEAVRKPLEDNVINSEDYNIENPKEEEYINADLTQPGYNYFQKKAPNRDLDKEKLVLVYKTDSLLSEKQNDTERLRQENYNKKYRQNDKDNLKNEISSDVEETNIKEDLEKSLILEYLTSETQKLQENKEVHGTKKEKINSAYMDIHIEETDRNRQTVNTELFNGTILKDDILEDVKHPNIGINTANIKEHKYSTNRLINVQLINDQHPKKRNRKKRFQNELWRQSQTQMTRKSPRSETQRLYRNQAHVEQASESMTHYLITKTIEQAKQFRKNLISTFNYILQNRSSYLSPDLYDALWKVKTGLKLRLVPSIDLIRVLANQPTHVMKAEFSHLFRSIAQISRNDLKLAATVWYENIDDDTINMAEILDDKTAYVAVSSVDIDGNNTECNRDCYRKAVDTIEHKRLLGDQMIMISGCINQRLISISGESIWLFNLIHLLPIQSVSPQYEETLDFISNQMRVNKREMKLAIDNNAGQIKSRLISRGIYEFLRSLIQSLATVTRNTALRTACSLIADTLKPPNILTSITPVVRTPRLILPLHGYLLLVLNDPHTPYDIRNATRQLSDGIKLRKLLSTQAQEQLFPRMYFYYYDTDWETLLGILERLYHNSNVLSRVYVSDVTVVHAYVLYYHEYIVKQQSIITDLTLFEHSFYTPHLNRTVRTVLNRLEKQLNPNVNSSSPILISDLCNNTIPGDPKNTFVLILKLMMVKFETDDNLTNLIRGFFAAYNSVQEDNEGDADAERKTQFNSVIGQNNLLKTRNVLKYKQNLMKSGTLKIIRNLTTPVITKNKTIEEKLGQEVHTTTEHKNINSEIENISVNKENNRVEHFHNITEDLMSSTYPKDNETSNPDKTIDKRRTKLITLAMFLGNSLTQTLKPKERKKAQRNIEHGVRGTKKVSKGAKTVMDFSDEIKNVYQVKEMEGTYQKNGFDKYKITEDERIMKSRGGIIDGNIEYKRGSYNMEYERNPIELIEGINTEEAKSKTDKNELLGMKNTRSKNTKSAYPKYSQEQYSFQPRQLPLYPDMYTDNLSRNGYQLEQGRPRNEYTTVRHRTQLSGIKDNTTHDSIQEYKDDIEAYTEDIKQGDIAEMSIPNSSGVVDYAKLVVNQTQSINTEDSRNSKYKIQLEDVINEYY</sequence>
<evidence type="ECO:0000256" key="1">
    <source>
        <dbReference type="SAM" id="MobiDB-lite"/>
    </source>
</evidence>
<organism evidence="3">
    <name type="scientific">Cacopsylla melanoneura</name>
    <dbReference type="NCBI Taxonomy" id="428564"/>
    <lineage>
        <taxon>Eukaryota</taxon>
        <taxon>Metazoa</taxon>
        <taxon>Ecdysozoa</taxon>
        <taxon>Arthropoda</taxon>
        <taxon>Hexapoda</taxon>
        <taxon>Insecta</taxon>
        <taxon>Pterygota</taxon>
        <taxon>Neoptera</taxon>
        <taxon>Paraneoptera</taxon>
        <taxon>Hemiptera</taxon>
        <taxon>Sternorrhyncha</taxon>
        <taxon>Psylloidea</taxon>
        <taxon>Psyllidae</taxon>
        <taxon>Psyllinae</taxon>
        <taxon>Cacopsylla</taxon>
    </lineage>
</organism>
<feature type="transmembrane region" description="Helical" evidence="2">
    <location>
        <begin position="12"/>
        <end position="30"/>
    </location>
</feature>
<feature type="region of interest" description="Disordered" evidence="1">
    <location>
        <begin position="90"/>
        <end position="118"/>
    </location>
</feature>
<keyword evidence="2" id="KW-0812">Transmembrane</keyword>
<proteinExistence type="predicted"/>
<reference evidence="3" key="1">
    <citation type="submission" date="2021-05" db="EMBL/GenBank/DDBJ databases">
        <authorList>
            <person name="Alioto T."/>
            <person name="Alioto T."/>
            <person name="Gomez Garrido J."/>
        </authorList>
    </citation>
    <scope>NUCLEOTIDE SEQUENCE</scope>
</reference>
<feature type="region of interest" description="Disordered" evidence="1">
    <location>
        <begin position="437"/>
        <end position="471"/>
    </location>
</feature>
<feature type="compositionally biased region" description="Basic and acidic residues" evidence="1">
    <location>
        <begin position="93"/>
        <end position="110"/>
    </location>
</feature>
<dbReference type="EMBL" id="HBUF01605877">
    <property type="protein sequence ID" value="CAG6777526.1"/>
    <property type="molecule type" value="Transcribed_RNA"/>
</dbReference>
<keyword evidence="2" id="KW-0472">Membrane</keyword>
<feature type="region of interest" description="Disordered" evidence="1">
    <location>
        <begin position="1104"/>
        <end position="1123"/>
    </location>
</feature>
<feature type="compositionally biased region" description="Polar residues" evidence="1">
    <location>
        <begin position="452"/>
        <end position="462"/>
    </location>
</feature>